<evidence type="ECO:0000256" key="24">
    <source>
        <dbReference type="SAM" id="Phobius"/>
    </source>
</evidence>
<evidence type="ECO:0000256" key="2">
    <source>
        <dbReference type="ARBA" id="ARBA00004479"/>
    </source>
</evidence>
<evidence type="ECO:0000313" key="28">
    <source>
        <dbReference type="Proteomes" id="UP001210211"/>
    </source>
</evidence>
<keyword evidence="12 25" id="KW-0732">Signal</keyword>
<dbReference type="CDD" id="cd14066">
    <property type="entry name" value="STKc_IRAK"/>
    <property type="match status" value="1"/>
</dbReference>
<dbReference type="SMART" id="SM00369">
    <property type="entry name" value="LRR_TYP"/>
    <property type="match status" value="7"/>
</dbReference>
<evidence type="ECO:0000256" key="21">
    <source>
        <dbReference type="ARBA" id="ARBA00047899"/>
    </source>
</evidence>
<evidence type="ECO:0000256" key="15">
    <source>
        <dbReference type="ARBA" id="ARBA00022777"/>
    </source>
</evidence>
<dbReference type="Gene3D" id="3.30.200.20">
    <property type="entry name" value="Phosphorylase Kinase, domain 1"/>
    <property type="match status" value="1"/>
</dbReference>
<evidence type="ECO:0000256" key="9">
    <source>
        <dbReference type="ARBA" id="ARBA00022614"/>
    </source>
</evidence>
<dbReference type="Pfam" id="PF08263">
    <property type="entry name" value="LRRNT_2"/>
    <property type="match status" value="1"/>
</dbReference>
<evidence type="ECO:0000256" key="1">
    <source>
        <dbReference type="ARBA" id="ARBA00004162"/>
    </source>
</evidence>
<dbReference type="InterPro" id="IPR000719">
    <property type="entry name" value="Prot_kinase_dom"/>
</dbReference>
<keyword evidence="20" id="KW-0325">Glycoprotein</keyword>
<keyword evidence="15" id="KW-0418">Kinase</keyword>
<accession>A0AAD6EKJ2</accession>
<dbReference type="PROSITE" id="PS00107">
    <property type="entry name" value="PROTEIN_KINASE_ATP"/>
    <property type="match status" value="1"/>
</dbReference>
<evidence type="ECO:0000256" key="22">
    <source>
        <dbReference type="ARBA" id="ARBA00048679"/>
    </source>
</evidence>
<dbReference type="InterPro" id="IPR032675">
    <property type="entry name" value="LRR_dom_sf"/>
</dbReference>
<feature type="signal peptide" evidence="25">
    <location>
        <begin position="1"/>
        <end position="31"/>
    </location>
</feature>
<dbReference type="SMART" id="SM00220">
    <property type="entry name" value="S_TKc"/>
    <property type="match status" value="1"/>
</dbReference>
<dbReference type="PRINTS" id="PR00019">
    <property type="entry name" value="LEURICHRPT"/>
</dbReference>
<keyword evidence="17 24" id="KW-1133">Transmembrane helix</keyword>
<feature type="binding site" evidence="23">
    <location>
        <position position="800"/>
    </location>
    <ligand>
        <name>ATP</name>
        <dbReference type="ChEBI" id="CHEBI:30616"/>
    </ligand>
</feature>
<keyword evidence="6" id="KW-1003">Cell membrane</keyword>
<comment type="subcellular location">
    <subcellularLocation>
        <location evidence="1">Cell membrane</location>
        <topology evidence="1">Single-pass membrane protein</topology>
    </subcellularLocation>
    <subcellularLocation>
        <location evidence="2">Membrane</location>
        <topology evidence="2">Single-pass type I membrane protein</topology>
    </subcellularLocation>
</comment>
<dbReference type="FunFam" id="1.10.510.10:FF:000309">
    <property type="entry name" value="Leucine-rich repeat receptor-like protein kinase"/>
    <property type="match status" value="1"/>
</dbReference>
<comment type="caution">
    <text evidence="27">The sequence shown here is derived from an EMBL/GenBank/DDBJ whole genome shotgun (WGS) entry which is preliminary data.</text>
</comment>
<sequence>MRKKSTQRCHLYYILSFVSSLLLLRVKTINSQNLRCNSDDLSSLQSFYNSLESKAVLDWSFNDSSSNCCDWIGVSCDSLNPVFGSRVIGLVLSNKSLKGFLNDSFTGFDQLKSINLSHNSLYGSAPSSLLQLPQLELLDLSSNLFSGAISPNLNLPAIQVFNISFNQFNGSLPILRDSPNLQEFDITGNLFYGNIVSDMCDYSGMVQVLRLSMNKLFGDFPAGFGNCTGLNELSLDMNGLTGTLPDDLFNLSNLTKLNLQWNSLSGALSPKIGTLSNLVEIDISANNFSGTIPDVFDKLNKLESFVASSNKFSGHLPPSLSNCSTLKVLTLRNNSLVGEINLDFSSLSVLITLDLGSNRFNGAIPINLPQCKQMKTLNLARNILVGEIPFSFVNFTSIIYLSLTGNKFSNLTLTLQILQNLPNLTTLVLTNNFHGGETMPSDGIDGFSNIEVFVIANCGLQGSIPPWLAKLNKLNVLDISWNHLTGTVPPWLGNLDHLFYLDISNNSLTGEIPASLTHMKSLILSSYSAKERAPMGELPFFVKRNSTGNGLQYNQVGSFPPSLILSLNKLVGSIPPGFGNLTRLHVLDLSSNYLIGSIPNDLSGMSSLETLDLSHNDLTGLIPASLTKLNFLSKFDVAYNNLTGEIPTGGQFGSFPADYFEGNPGLCGPRFNQCHQVNTTTESESTRKHKNKGVIIGPVIGIGIGAVTFVAIFFLVVPKIKSRAQERNSKAVANAEDSSSENGASSLVLLFQNKGANKELTIEDIIKSTNNFDQGFIVGCGGFGLVYKGTLPNGRRVAIKRLSGDFCQIEREFQAEVETLSRVQHENLVLLEGYCKVGTDRLLIYSFMENGSLDYWLHEKPDGPVQLDWSKRLHIARGAARGLCYLHQSCDPHILHRDIKSSNILLDSRFNAHLADFGLARLILPYDTHVTTDVVGTLGYIPPEYGQSPLATFKGDVYSFGVVLLELITGRRPVDMCRPKGSRDVVSWVVQMKAEGRKEEVFDENITSDRGNFGSCEQAAKMLEIACLCVAESPKLRPLAYQLVRFRDLSANYRLRFSFISLTLWAILYIGYVLATGSFLVLMFIFCSVFWYFGVRF</sequence>
<dbReference type="Pfam" id="PF07714">
    <property type="entry name" value="PK_Tyr_Ser-Thr"/>
    <property type="match status" value="1"/>
</dbReference>
<dbReference type="Gene3D" id="1.10.510.10">
    <property type="entry name" value="Transferase(Phosphotransferase) domain 1"/>
    <property type="match status" value="1"/>
</dbReference>
<organism evidence="27 28">
    <name type="scientific">Rhynchospora tenuis</name>
    <dbReference type="NCBI Taxonomy" id="198213"/>
    <lineage>
        <taxon>Eukaryota</taxon>
        <taxon>Viridiplantae</taxon>
        <taxon>Streptophyta</taxon>
        <taxon>Embryophyta</taxon>
        <taxon>Tracheophyta</taxon>
        <taxon>Spermatophyta</taxon>
        <taxon>Magnoliopsida</taxon>
        <taxon>Liliopsida</taxon>
        <taxon>Poales</taxon>
        <taxon>Cyperaceae</taxon>
        <taxon>Cyperoideae</taxon>
        <taxon>Rhynchosporeae</taxon>
        <taxon>Rhynchospora</taxon>
    </lineage>
</organism>
<evidence type="ECO:0000256" key="20">
    <source>
        <dbReference type="ARBA" id="ARBA00023180"/>
    </source>
</evidence>
<dbReference type="PANTHER" id="PTHR48005">
    <property type="entry name" value="LEUCINE RICH REPEAT KINASE 2"/>
    <property type="match status" value="1"/>
</dbReference>
<evidence type="ECO:0000259" key="26">
    <source>
        <dbReference type="PROSITE" id="PS50011"/>
    </source>
</evidence>
<protein>
    <recommendedName>
        <fullName evidence="5">non-specific serine/threonine protein kinase</fullName>
        <ecNumber evidence="5">2.7.11.1</ecNumber>
    </recommendedName>
</protein>
<feature type="domain" description="Protein kinase" evidence="26">
    <location>
        <begin position="772"/>
        <end position="1060"/>
    </location>
</feature>
<keyword evidence="14 23" id="KW-0547">Nucleotide-binding</keyword>
<dbReference type="InterPro" id="IPR013210">
    <property type="entry name" value="LRR_N_plant-typ"/>
</dbReference>
<feature type="transmembrane region" description="Helical" evidence="24">
    <location>
        <begin position="1055"/>
        <end position="1072"/>
    </location>
</feature>
<dbReference type="Pfam" id="PF00560">
    <property type="entry name" value="LRR_1"/>
    <property type="match status" value="4"/>
</dbReference>
<keyword evidence="10" id="KW-0808">Transferase</keyword>
<evidence type="ECO:0000256" key="5">
    <source>
        <dbReference type="ARBA" id="ARBA00012513"/>
    </source>
</evidence>
<evidence type="ECO:0000256" key="23">
    <source>
        <dbReference type="PROSITE-ProRule" id="PRU10141"/>
    </source>
</evidence>
<dbReference type="FunFam" id="3.80.10.10:FF:000041">
    <property type="entry name" value="LRR receptor-like serine/threonine-protein kinase ERECTA"/>
    <property type="match status" value="1"/>
</dbReference>
<comment type="catalytic activity">
    <reaction evidence="22">
        <text>L-seryl-[protein] + ATP = O-phospho-L-seryl-[protein] + ADP + H(+)</text>
        <dbReference type="Rhea" id="RHEA:17989"/>
        <dbReference type="Rhea" id="RHEA-COMP:9863"/>
        <dbReference type="Rhea" id="RHEA-COMP:11604"/>
        <dbReference type="ChEBI" id="CHEBI:15378"/>
        <dbReference type="ChEBI" id="CHEBI:29999"/>
        <dbReference type="ChEBI" id="CHEBI:30616"/>
        <dbReference type="ChEBI" id="CHEBI:83421"/>
        <dbReference type="ChEBI" id="CHEBI:456216"/>
        <dbReference type="EC" id="2.7.11.1"/>
    </reaction>
</comment>
<keyword evidence="19" id="KW-0675">Receptor</keyword>
<dbReference type="EC" id="2.7.11.1" evidence="5"/>
<dbReference type="InterPro" id="IPR003591">
    <property type="entry name" value="Leu-rich_rpt_typical-subtyp"/>
</dbReference>
<dbReference type="PROSITE" id="PS51450">
    <property type="entry name" value="LRR"/>
    <property type="match status" value="1"/>
</dbReference>
<evidence type="ECO:0000256" key="14">
    <source>
        <dbReference type="ARBA" id="ARBA00022741"/>
    </source>
</evidence>
<comment type="similarity">
    <text evidence="3">Belongs to the protein kinase superfamily. Ser/Thr protein kinase family.</text>
</comment>
<feature type="transmembrane region" description="Helical" evidence="24">
    <location>
        <begin position="695"/>
        <end position="717"/>
    </location>
</feature>
<dbReference type="Pfam" id="PF13855">
    <property type="entry name" value="LRR_8"/>
    <property type="match status" value="2"/>
</dbReference>
<dbReference type="PANTHER" id="PTHR48005:SF62">
    <property type="entry name" value="OS02G0116700 PROTEIN"/>
    <property type="match status" value="1"/>
</dbReference>
<evidence type="ECO:0000256" key="13">
    <source>
        <dbReference type="ARBA" id="ARBA00022737"/>
    </source>
</evidence>
<evidence type="ECO:0000256" key="12">
    <source>
        <dbReference type="ARBA" id="ARBA00022729"/>
    </source>
</evidence>
<evidence type="ECO:0000256" key="8">
    <source>
        <dbReference type="ARBA" id="ARBA00022553"/>
    </source>
</evidence>
<comment type="similarity">
    <text evidence="4">Belongs to the RLP family.</text>
</comment>
<keyword evidence="7" id="KW-0723">Serine/threonine-protein kinase</keyword>
<proteinExistence type="inferred from homology"/>
<dbReference type="InterPro" id="IPR008271">
    <property type="entry name" value="Ser/Thr_kinase_AS"/>
</dbReference>
<dbReference type="InterPro" id="IPR001611">
    <property type="entry name" value="Leu-rich_rpt"/>
</dbReference>
<keyword evidence="13" id="KW-0677">Repeat</keyword>
<evidence type="ECO:0000256" key="11">
    <source>
        <dbReference type="ARBA" id="ARBA00022692"/>
    </source>
</evidence>
<dbReference type="FunFam" id="3.80.10.10:FF:000213">
    <property type="entry name" value="Tyrosine-sulfated glycopeptide receptor 1"/>
    <property type="match status" value="1"/>
</dbReference>
<dbReference type="Gene3D" id="3.80.10.10">
    <property type="entry name" value="Ribonuclease Inhibitor"/>
    <property type="match status" value="4"/>
</dbReference>
<evidence type="ECO:0000256" key="19">
    <source>
        <dbReference type="ARBA" id="ARBA00023170"/>
    </source>
</evidence>
<evidence type="ECO:0000256" key="6">
    <source>
        <dbReference type="ARBA" id="ARBA00022475"/>
    </source>
</evidence>
<feature type="transmembrane region" description="Helical" evidence="24">
    <location>
        <begin position="1078"/>
        <end position="1095"/>
    </location>
</feature>
<dbReference type="FunFam" id="3.30.200.20:FF:000309">
    <property type="entry name" value="Leucine-rich repeat receptor protein kinase MSP1"/>
    <property type="match status" value="1"/>
</dbReference>
<dbReference type="PROSITE" id="PS50011">
    <property type="entry name" value="PROTEIN_KINASE_DOM"/>
    <property type="match status" value="1"/>
</dbReference>
<keyword evidence="8" id="KW-0597">Phosphoprotein</keyword>
<keyword evidence="9" id="KW-0433">Leucine-rich repeat</keyword>
<dbReference type="InterPro" id="IPR051420">
    <property type="entry name" value="Ser_Thr_Kinases_DiverseReg"/>
</dbReference>
<dbReference type="AlphaFoldDB" id="A0AAD6EKJ2"/>
<evidence type="ECO:0000256" key="4">
    <source>
        <dbReference type="ARBA" id="ARBA00009592"/>
    </source>
</evidence>
<evidence type="ECO:0000313" key="27">
    <source>
        <dbReference type="EMBL" id="KAJ3687811.1"/>
    </source>
</evidence>
<gene>
    <name evidence="27" type="ORF">LUZ61_016975</name>
</gene>
<comment type="catalytic activity">
    <reaction evidence="21">
        <text>L-threonyl-[protein] + ATP = O-phospho-L-threonyl-[protein] + ADP + H(+)</text>
        <dbReference type="Rhea" id="RHEA:46608"/>
        <dbReference type="Rhea" id="RHEA-COMP:11060"/>
        <dbReference type="Rhea" id="RHEA-COMP:11605"/>
        <dbReference type="ChEBI" id="CHEBI:15378"/>
        <dbReference type="ChEBI" id="CHEBI:30013"/>
        <dbReference type="ChEBI" id="CHEBI:30616"/>
        <dbReference type="ChEBI" id="CHEBI:61977"/>
        <dbReference type="ChEBI" id="CHEBI:456216"/>
        <dbReference type="EC" id="2.7.11.1"/>
    </reaction>
</comment>
<dbReference type="GO" id="GO:0005886">
    <property type="term" value="C:plasma membrane"/>
    <property type="evidence" value="ECO:0007669"/>
    <property type="project" value="UniProtKB-SubCell"/>
</dbReference>
<dbReference type="InterPro" id="IPR011009">
    <property type="entry name" value="Kinase-like_dom_sf"/>
</dbReference>
<dbReference type="GO" id="GO:0005524">
    <property type="term" value="F:ATP binding"/>
    <property type="evidence" value="ECO:0007669"/>
    <property type="project" value="UniProtKB-UniRule"/>
</dbReference>
<evidence type="ECO:0000256" key="25">
    <source>
        <dbReference type="SAM" id="SignalP"/>
    </source>
</evidence>
<dbReference type="InterPro" id="IPR017441">
    <property type="entry name" value="Protein_kinase_ATP_BS"/>
</dbReference>
<feature type="chain" id="PRO_5042075891" description="non-specific serine/threonine protein kinase" evidence="25">
    <location>
        <begin position="32"/>
        <end position="1097"/>
    </location>
</feature>
<keyword evidence="28" id="KW-1185">Reference proteome</keyword>
<dbReference type="EMBL" id="JAMRDG010000002">
    <property type="protein sequence ID" value="KAJ3687811.1"/>
    <property type="molecule type" value="Genomic_DNA"/>
</dbReference>
<evidence type="ECO:0000256" key="10">
    <source>
        <dbReference type="ARBA" id="ARBA00022679"/>
    </source>
</evidence>
<dbReference type="SUPFAM" id="SSF56112">
    <property type="entry name" value="Protein kinase-like (PK-like)"/>
    <property type="match status" value="1"/>
</dbReference>
<reference evidence="27 28" key="1">
    <citation type="journal article" date="2022" name="Cell">
        <title>Repeat-based holocentromeres influence genome architecture and karyotype evolution.</title>
        <authorList>
            <person name="Hofstatter P.G."/>
            <person name="Thangavel G."/>
            <person name="Lux T."/>
            <person name="Neumann P."/>
            <person name="Vondrak T."/>
            <person name="Novak P."/>
            <person name="Zhang M."/>
            <person name="Costa L."/>
            <person name="Castellani M."/>
            <person name="Scott A."/>
            <person name="Toegelov H."/>
            <person name="Fuchs J."/>
            <person name="Mata-Sucre Y."/>
            <person name="Dias Y."/>
            <person name="Vanzela A.L.L."/>
            <person name="Huettel B."/>
            <person name="Almeida C.C.S."/>
            <person name="Simkova H."/>
            <person name="Souza G."/>
            <person name="Pedrosa-Harand A."/>
            <person name="Macas J."/>
            <person name="Mayer K.F.X."/>
            <person name="Houben A."/>
            <person name="Marques A."/>
        </authorList>
    </citation>
    <scope>NUCLEOTIDE SEQUENCE [LARGE SCALE GENOMIC DNA]</scope>
    <source>
        <strain evidence="27">RhyTen1mFocal</strain>
    </source>
</reference>
<evidence type="ECO:0000256" key="18">
    <source>
        <dbReference type="ARBA" id="ARBA00023136"/>
    </source>
</evidence>
<name>A0AAD6EKJ2_9POAL</name>
<dbReference type="GO" id="GO:0004674">
    <property type="term" value="F:protein serine/threonine kinase activity"/>
    <property type="evidence" value="ECO:0007669"/>
    <property type="project" value="UniProtKB-KW"/>
</dbReference>
<evidence type="ECO:0000256" key="16">
    <source>
        <dbReference type="ARBA" id="ARBA00022840"/>
    </source>
</evidence>
<keyword evidence="16 23" id="KW-0067">ATP-binding</keyword>
<dbReference type="InterPro" id="IPR001245">
    <property type="entry name" value="Ser-Thr/Tyr_kinase_cat_dom"/>
</dbReference>
<evidence type="ECO:0000256" key="3">
    <source>
        <dbReference type="ARBA" id="ARBA00008684"/>
    </source>
</evidence>
<dbReference type="Proteomes" id="UP001210211">
    <property type="component" value="Unassembled WGS sequence"/>
</dbReference>
<dbReference type="SUPFAM" id="SSF52058">
    <property type="entry name" value="L domain-like"/>
    <property type="match status" value="2"/>
</dbReference>
<keyword evidence="11 24" id="KW-0812">Transmembrane</keyword>
<evidence type="ECO:0000256" key="17">
    <source>
        <dbReference type="ARBA" id="ARBA00022989"/>
    </source>
</evidence>
<keyword evidence="18 24" id="KW-0472">Membrane</keyword>
<evidence type="ECO:0000256" key="7">
    <source>
        <dbReference type="ARBA" id="ARBA00022527"/>
    </source>
</evidence>
<dbReference type="PROSITE" id="PS00108">
    <property type="entry name" value="PROTEIN_KINASE_ST"/>
    <property type="match status" value="1"/>
</dbReference>